<comment type="caution">
    <text evidence="2">The sequence shown here is derived from an EMBL/GenBank/DDBJ whole genome shotgun (WGS) entry which is preliminary data.</text>
</comment>
<dbReference type="Proteomes" id="UP001175271">
    <property type="component" value="Unassembled WGS sequence"/>
</dbReference>
<feature type="transmembrane region" description="Helical" evidence="1">
    <location>
        <begin position="246"/>
        <end position="267"/>
    </location>
</feature>
<dbReference type="InterPro" id="IPR036734">
    <property type="entry name" value="Neur_chan_lig-bd_sf"/>
</dbReference>
<keyword evidence="1" id="KW-0812">Transmembrane</keyword>
<evidence type="ECO:0008006" key="4">
    <source>
        <dbReference type="Google" id="ProtNLM"/>
    </source>
</evidence>
<organism evidence="2 3">
    <name type="scientific">Steinernema hermaphroditum</name>
    <dbReference type="NCBI Taxonomy" id="289476"/>
    <lineage>
        <taxon>Eukaryota</taxon>
        <taxon>Metazoa</taxon>
        <taxon>Ecdysozoa</taxon>
        <taxon>Nematoda</taxon>
        <taxon>Chromadorea</taxon>
        <taxon>Rhabditida</taxon>
        <taxon>Tylenchina</taxon>
        <taxon>Panagrolaimomorpha</taxon>
        <taxon>Strongyloidoidea</taxon>
        <taxon>Steinernematidae</taxon>
        <taxon>Steinernema</taxon>
    </lineage>
</organism>
<dbReference type="GO" id="GO:0016020">
    <property type="term" value="C:membrane"/>
    <property type="evidence" value="ECO:0007669"/>
    <property type="project" value="InterPro"/>
</dbReference>
<evidence type="ECO:0000313" key="3">
    <source>
        <dbReference type="Proteomes" id="UP001175271"/>
    </source>
</evidence>
<evidence type="ECO:0000313" key="2">
    <source>
        <dbReference type="EMBL" id="KAK0416219.1"/>
    </source>
</evidence>
<keyword evidence="1" id="KW-1133">Transmembrane helix</keyword>
<reference evidence="2" key="1">
    <citation type="submission" date="2023-06" db="EMBL/GenBank/DDBJ databases">
        <title>Genomic analysis of the entomopathogenic nematode Steinernema hermaphroditum.</title>
        <authorList>
            <person name="Schwarz E.M."/>
            <person name="Heppert J.K."/>
            <person name="Baniya A."/>
            <person name="Schwartz H.T."/>
            <person name="Tan C.-H."/>
            <person name="Antoshechkin I."/>
            <person name="Sternberg P.W."/>
            <person name="Goodrich-Blair H."/>
            <person name="Dillman A.R."/>
        </authorList>
    </citation>
    <scope>NUCLEOTIDE SEQUENCE</scope>
    <source>
        <strain evidence="2">PS9179</strain>
        <tissue evidence="2">Whole animal</tissue>
    </source>
</reference>
<sequence length="402" mass="46414">MCPCVAKDVPGSRRRVLKMLNCRDAKLRTAHVPLCPRPGMLTLYRPIAFCLLLCYAHCFTPEARSELSRKFKYYHNDVRPGPKFNFVTSINGSFFALNTEVLLFATSCTADRLSVKMAFVVNYFDTRLKLRDLATRVKLTREFQPWLPDIEFTPEVRLRRTSYLEPKTGLVTTYFKIEAELRCAFDHWKYPFTSFRCVLQAENVGDEHLVVRIVKDRRTQSKSQVAFAVSERSNAVFAHFQFENNWNLYVVTFYLPTILLFAVVVFAQWKRRKIQVFITVSAIVCLVFMQSSVRFESSISVKDLWLCGTLIHTICVLLIDLILPSRHIKNYTFRQETRRGSFQSLSAYQPRAFVRPVNNATVTHQVAVMSMGNKKQIALLCVLLSYAAFLLTYVAVIVCISR</sequence>
<dbReference type="GO" id="GO:0005230">
    <property type="term" value="F:extracellular ligand-gated monoatomic ion channel activity"/>
    <property type="evidence" value="ECO:0007669"/>
    <property type="project" value="InterPro"/>
</dbReference>
<accession>A0AA39I3R1</accession>
<dbReference type="EMBL" id="JAUCMV010000002">
    <property type="protein sequence ID" value="KAK0416219.1"/>
    <property type="molecule type" value="Genomic_DNA"/>
</dbReference>
<feature type="transmembrane region" description="Helical" evidence="1">
    <location>
        <begin position="377"/>
        <end position="398"/>
    </location>
</feature>
<proteinExistence type="predicted"/>
<dbReference type="Gene3D" id="2.70.170.10">
    <property type="entry name" value="Neurotransmitter-gated ion-channel ligand-binding domain"/>
    <property type="match status" value="1"/>
</dbReference>
<feature type="transmembrane region" description="Helical" evidence="1">
    <location>
        <begin position="274"/>
        <end position="291"/>
    </location>
</feature>
<gene>
    <name evidence="2" type="ORF">QR680_012353</name>
</gene>
<keyword evidence="3" id="KW-1185">Reference proteome</keyword>
<dbReference type="AlphaFoldDB" id="A0AA39I3R1"/>
<name>A0AA39I3R1_9BILA</name>
<protein>
    <recommendedName>
        <fullName evidence="4">Neurotransmitter-gated ion-channel ligand-binding domain-containing protein</fullName>
    </recommendedName>
</protein>
<keyword evidence="1" id="KW-0472">Membrane</keyword>
<feature type="transmembrane region" description="Helical" evidence="1">
    <location>
        <begin position="303"/>
        <end position="323"/>
    </location>
</feature>
<evidence type="ECO:0000256" key="1">
    <source>
        <dbReference type="SAM" id="Phobius"/>
    </source>
</evidence>